<dbReference type="GeneID" id="56350128"/>
<dbReference type="EMBL" id="LDPH01000002">
    <property type="protein sequence ID" value="KLV27856.1"/>
    <property type="molecule type" value="Genomic_DNA"/>
</dbReference>
<dbReference type="RefSeq" id="WP_047940411.1">
    <property type="nucleotide sequence ID" value="NZ_CP053989.1"/>
</dbReference>
<dbReference type="GO" id="GO:0006935">
    <property type="term" value="P:chemotaxis"/>
    <property type="evidence" value="ECO:0007669"/>
    <property type="project" value="UniProtKB-KW"/>
</dbReference>
<evidence type="ECO:0000313" key="4">
    <source>
        <dbReference type="Proteomes" id="UP000036045"/>
    </source>
</evidence>
<evidence type="ECO:0000256" key="1">
    <source>
        <dbReference type="ARBA" id="ARBA00022500"/>
    </source>
</evidence>
<reference evidence="3 4" key="1">
    <citation type="submission" date="2015-05" db="EMBL/GenBank/DDBJ databases">
        <title>Whole genome sequence and identification of bacterial endophytes from Costus igneus.</title>
        <authorList>
            <person name="Lee Y.P."/>
            <person name="Gan H.M."/>
            <person name="Eng W."/>
            <person name="Wheatley M.S."/>
            <person name="Caraballo A."/>
            <person name="Polter S."/>
            <person name="Savka M.A."/>
            <person name="Hudson A.O."/>
        </authorList>
    </citation>
    <scope>NUCLEOTIDE SEQUENCE [LARGE SCALE GENOMIC DNA]</scope>
    <source>
        <strain evidence="3 4">RIT379</strain>
    </source>
</reference>
<dbReference type="Gene3D" id="3.40.1550.10">
    <property type="entry name" value="CheC-like"/>
    <property type="match status" value="1"/>
</dbReference>
<dbReference type="Pfam" id="PF13690">
    <property type="entry name" value="CheX"/>
    <property type="match status" value="1"/>
</dbReference>
<dbReference type="Proteomes" id="UP000036045">
    <property type="component" value="Unassembled WGS sequence"/>
</dbReference>
<evidence type="ECO:0000259" key="2">
    <source>
        <dbReference type="Pfam" id="PF13690"/>
    </source>
</evidence>
<protein>
    <submittedName>
        <fullName evidence="3">Chemotaxis protein CheX</fullName>
    </submittedName>
</protein>
<dbReference type="CDD" id="cd17906">
    <property type="entry name" value="CheX"/>
    <property type="match status" value="1"/>
</dbReference>
<dbReference type="OrthoDB" id="9788100at2"/>
<accession>A0A0J1IPI1</accession>
<proteinExistence type="predicted"/>
<keyword evidence="4" id="KW-1185">Reference proteome</keyword>
<dbReference type="InterPro" id="IPR038756">
    <property type="entry name" value="CheX-like"/>
</dbReference>
<sequence length="150" mass="16018">MTLTKSTTEILNATIEAVKGVIPCEQQIEKPSLTVSPFILQSLGVLIGLTGDFRGRIIIDGNEQVFGKIGESMYGMFLEGPMLESFSGELGNMLAGNLSTFVSQSGIEMDITPPTVLAGQTKLSGFDKALTLPISLQNIGQLNIVLILEN</sequence>
<dbReference type="PATRIC" id="fig|1397.4.peg.1832"/>
<feature type="domain" description="Chemotaxis phosphatase CheX-like" evidence="2">
    <location>
        <begin position="45"/>
        <end position="120"/>
    </location>
</feature>
<organism evidence="3 4">
    <name type="scientific">Niallia circulans</name>
    <name type="common">Bacillus circulans</name>
    <dbReference type="NCBI Taxonomy" id="1397"/>
    <lineage>
        <taxon>Bacteria</taxon>
        <taxon>Bacillati</taxon>
        <taxon>Bacillota</taxon>
        <taxon>Bacilli</taxon>
        <taxon>Bacillales</taxon>
        <taxon>Bacillaceae</taxon>
        <taxon>Niallia</taxon>
    </lineage>
</organism>
<dbReference type="PANTHER" id="PTHR39452:SF1">
    <property type="entry name" value="CHEY-P PHOSPHATASE CHEX"/>
    <property type="match status" value="1"/>
</dbReference>
<keyword evidence="1" id="KW-0145">Chemotaxis</keyword>
<dbReference type="SUPFAM" id="SSF103039">
    <property type="entry name" value="CheC-like"/>
    <property type="match status" value="1"/>
</dbReference>
<name>A0A0J1IPI1_NIACI</name>
<dbReference type="PANTHER" id="PTHR39452">
    <property type="entry name" value="CHEY-P PHOSPHATASE CHEX"/>
    <property type="match status" value="1"/>
</dbReference>
<evidence type="ECO:0000313" key="3">
    <source>
        <dbReference type="EMBL" id="KLV27856.1"/>
    </source>
</evidence>
<gene>
    <name evidence="3" type="ORF">ABW02_02855</name>
</gene>
<comment type="caution">
    <text evidence="3">The sequence shown here is derived from an EMBL/GenBank/DDBJ whole genome shotgun (WGS) entry which is preliminary data.</text>
</comment>
<dbReference type="InterPro" id="IPR028976">
    <property type="entry name" value="CheC-like_sf"/>
</dbReference>
<dbReference type="AlphaFoldDB" id="A0A0J1IPI1"/>
<dbReference type="InterPro" id="IPR028051">
    <property type="entry name" value="CheX-like_dom"/>
</dbReference>